<feature type="compositionally biased region" description="Low complexity" evidence="2">
    <location>
        <begin position="252"/>
        <end position="272"/>
    </location>
</feature>
<feature type="compositionally biased region" description="Polar residues" evidence="2">
    <location>
        <begin position="448"/>
        <end position="460"/>
    </location>
</feature>
<feature type="compositionally biased region" description="Polar residues" evidence="2">
    <location>
        <begin position="421"/>
        <end position="432"/>
    </location>
</feature>
<feature type="compositionally biased region" description="Gly residues" evidence="2">
    <location>
        <begin position="647"/>
        <end position="664"/>
    </location>
</feature>
<feature type="region of interest" description="Disordered" evidence="2">
    <location>
        <begin position="380"/>
        <end position="483"/>
    </location>
</feature>
<comment type="caution">
    <text evidence="4">The sequence shown here is derived from an EMBL/GenBank/DDBJ whole genome shotgun (WGS) entry which is preliminary data.</text>
</comment>
<dbReference type="GO" id="GO:0034063">
    <property type="term" value="P:stress granule assembly"/>
    <property type="evidence" value="ECO:0007669"/>
    <property type="project" value="TreeGrafter"/>
</dbReference>
<name>A0A9P1IGX3_9PELO</name>
<reference evidence="4" key="1">
    <citation type="submission" date="2022-11" db="EMBL/GenBank/DDBJ databases">
        <authorList>
            <person name="Kikuchi T."/>
        </authorList>
    </citation>
    <scope>NUCLEOTIDE SEQUENCE</scope>
    <source>
        <strain evidence="4">PS1010</strain>
    </source>
</reference>
<dbReference type="Pfam" id="PF14438">
    <property type="entry name" value="SM-ATX"/>
    <property type="match status" value="1"/>
</dbReference>
<gene>
    <name evidence="4" type="ORF">CAMP_LOCUS6980</name>
</gene>
<dbReference type="GO" id="GO:0010494">
    <property type="term" value="C:cytoplasmic stress granule"/>
    <property type="evidence" value="ECO:0007669"/>
    <property type="project" value="TreeGrafter"/>
</dbReference>
<feature type="compositionally biased region" description="Gly residues" evidence="2">
    <location>
        <begin position="551"/>
        <end position="563"/>
    </location>
</feature>
<dbReference type="OrthoDB" id="2275718at2759"/>
<feature type="compositionally biased region" description="Low complexity" evidence="2">
    <location>
        <begin position="519"/>
        <end position="550"/>
    </location>
</feature>
<dbReference type="InterPro" id="IPR025852">
    <property type="entry name" value="SM_dom_ATX"/>
</dbReference>
<dbReference type="SMART" id="SM01272">
    <property type="entry name" value="LsmAD"/>
    <property type="match status" value="1"/>
</dbReference>
<feature type="compositionally biased region" description="Low complexity" evidence="2">
    <location>
        <begin position="957"/>
        <end position="968"/>
    </location>
</feature>
<dbReference type="Pfam" id="PF07145">
    <property type="entry name" value="PAM2"/>
    <property type="match status" value="1"/>
</dbReference>
<evidence type="ECO:0000256" key="2">
    <source>
        <dbReference type="SAM" id="MobiDB-lite"/>
    </source>
</evidence>
<dbReference type="AlphaFoldDB" id="A0A9P1IGX3"/>
<feature type="compositionally biased region" description="Low complexity" evidence="2">
    <location>
        <begin position="794"/>
        <end position="807"/>
    </location>
</feature>
<feature type="compositionally biased region" description="Polar residues" evidence="2">
    <location>
        <begin position="317"/>
        <end position="344"/>
    </location>
</feature>
<feature type="compositionally biased region" description="Low complexity" evidence="2">
    <location>
        <begin position="896"/>
        <end position="905"/>
    </location>
</feature>
<feature type="compositionally biased region" description="Low complexity" evidence="2">
    <location>
        <begin position="701"/>
        <end position="719"/>
    </location>
</feature>
<feature type="compositionally biased region" description="Polar residues" evidence="2">
    <location>
        <begin position="930"/>
        <end position="942"/>
    </location>
</feature>
<dbReference type="Proteomes" id="UP001152747">
    <property type="component" value="Unassembled WGS sequence"/>
</dbReference>
<feature type="region of interest" description="Disordered" evidence="2">
    <location>
        <begin position="495"/>
        <end position="609"/>
    </location>
</feature>
<feature type="region of interest" description="Disordered" evidence="2">
    <location>
        <begin position="108"/>
        <end position="157"/>
    </location>
</feature>
<evidence type="ECO:0000259" key="3">
    <source>
        <dbReference type="SMART" id="SM01272"/>
    </source>
</evidence>
<evidence type="ECO:0000313" key="4">
    <source>
        <dbReference type="EMBL" id="CAI5444343.1"/>
    </source>
</evidence>
<feature type="compositionally biased region" description="Low complexity" evidence="2">
    <location>
        <begin position="433"/>
        <end position="446"/>
    </location>
</feature>
<organism evidence="4 5">
    <name type="scientific">Caenorhabditis angaria</name>
    <dbReference type="NCBI Taxonomy" id="860376"/>
    <lineage>
        <taxon>Eukaryota</taxon>
        <taxon>Metazoa</taxon>
        <taxon>Ecdysozoa</taxon>
        <taxon>Nematoda</taxon>
        <taxon>Chromadorea</taxon>
        <taxon>Rhabditida</taxon>
        <taxon>Rhabditina</taxon>
        <taxon>Rhabditomorpha</taxon>
        <taxon>Rhabditoidea</taxon>
        <taxon>Rhabditidae</taxon>
        <taxon>Peloderinae</taxon>
        <taxon>Caenorhabditis</taxon>
    </lineage>
</organism>
<feature type="compositionally biased region" description="Low complexity" evidence="2">
    <location>
        <begin position="665"/>
        <end position="694"/>
    </location>
</feature>
<sequence>MSTLFQHSNETLLLIIADMLGKDVTLTLVGNVKYSGILSACSQDLALGLRYAYKVTEANRHNLLPVKSQVHDKMIFPFKDIVDVTTYITEPKVGTKAMSFATDRDYHGGVRNGASSGSSAPKNHNDDRLEEWTGEDDEGLGSIDDHDNIAHDLPDQRNRCGPGWSVEEMFAANKEKVVSTFKDDLTQYTTVAVEGTEEDRARADRLAREIEQNQSSKFYARLENDDIERDLDKETGEDDFETVGNRRKGFQNKSNNHQRSNNNSSNLNTSTNRRAEALKGGNNSDNRRNSGGGANNNQQQRYSGNNNSRRNDESFADKSSTQQKSQNYPQKQMLDSRQNQSINKPSEEERRAGKNSIITSLKNFGNEFELKGGEQQAVTQAAGAWNSGPPKSLLAKGNEQLGGGGGASTSEHQEKREPIENSASTSAPIETANTNNYNKNNNTKLNDSAEQGSENESNTMTPSTADVSDASSTTGGVSKSTSSFKFNVNAPEFVPTGAAKSTTPQPPGTPTGSVGGGYSTTSYGPQFGGPQDYPQGGPPMMQGQPMMVWQGGNGPQQGAGPQGGPQQYGPQYQYVQLQAQPGAQRAQGQGQIYAQPPQPGARNPQQNAQQRMYWPQPVIMPQPIGYFNPQAAAATQNAPQGFTQGYPQGGGGYAGNGASGGRGGNYQQQMYMMQNQRGGYPQQQQQEQGGAPYQSGPQSHPNSQPTTPGPQQQQGNNNNGQGGGQQGNQQQQHPQPVPSPGQSITGSNLRHGGAESGSQGSLAGSGSQTRSGSPQPNNAPPIPPQHQMPPPQIAPQQFAAAAAAAMHVPPPHPAQIHPGHHPMQHHPGAPQPYYHHHPQQACYFPIYYQQVYPQQPHGIPMQQGPHGVGPHHPGQMMVDQQHMMEQQHQQHHHQSMQHPQQQQQQPFVVDQYNMYQNGPTYYQPPHGPSMSRQNSMPHQQFAGNNRNNEGGSGGSQAGSQSGSAGPQN</sequence>
<feature type="compositionally biased region" description="Low complexity" evidence="2">
    <location>
        <begin position="461"/>
        <end position="483"/>
    </location>
</feature>
<keyword evidence="5" id="KW-1185">Reference proteome</keyword>
<evidence type="ECO:0000256" key="1">
    <source>
        <dbReference type="ARBA" id="ARBA00007503"/>
    </source>
</evidence>
<feature type="compositionally biased region" description="Basic and acidic residues" evidence="2">
    <location>
        <begin position="143"/>
        <end position="157"/>
    </location>
</feature>
<feature type="region of interest" description="Disordered" evidence="2">
    <location>
        <begin position="639"/>
        <end position="834"/>
    </location>
</feature>
<dbReference type="InterPro" id="IPR009818">
    <property type="entry name" value="PAM2_motif"/>
</dbReference>
<feature type="compositionally biased region" description="Pro residues" evidence="2">
    <location>
        <begin position="777"/>
        <end position="793"/>
    </location>
</feature>
<dbReference type="InterPro" id="IPR009604">
    <property type="entry name" value="LsmAD_domain"/>
</dbReference>
<evidence type="ECO:0000313" key="5">
    <source>
        <dbReference type="Proteomes" id="UP001152747"/>
    </source>
</evidence>
<feature type="compositionally biased region" description="Low complexity" evidence="2">
    <location>
        <begin position="564"/>
        <end position="595"/>
    </location>
</feature>
<accession>A0A9P1IGX3</accession>
<dbReference type="EMBL" id="CANHGI010000003">
    <property type="protein sequence ID" value="CAI5444343.1"/>
    <property type="molecule type" value="Genomic_DNA"/>
</dbReference>
<feature type="domain" description="LsmAD" evidence="3">
    <location>
        <begin position="177"/>
        <end position="248"/>
    </location>
</feature>
<feature type="region of interest" description="Disordered" evidence="2">
    <location>
        <begin position="882"/>
        <end position="968"/>
    </location>
</feature>
<protein>
    <recommendedName>
        <fullName evidence="3">LsmAD domain-containing protein</fullName>
    </recommendedName>
</protein>
<feature type="region of interest" description="Disordered" evidence="2">
    <location>
        <begin position="229"/>
        <end position="354"/>
    </location>
</feature>
<proteinExistence type="inferred from homology"/>
<comment type="similarity">
    <text evidence="1">Belongs to the ataxin-2 family.</text>
</comment>
<feature type="compositionally biased region" description="Polar residues" evidence="2">
    <location>
        <begin position="113"/>
        <end position="122"/>
    </location>
</feature>
<dbReference type="PANTHER" id="PTHR12854:SF7">
    <property type="entry name" value="ATAXIN-2 HOMOLOG"/>
    <property type="match status" value="1"/>
</dbReference>
<dbReference type="GO" id="GO:0003729">
    <property type="term" value="F:mRNA binding"/>
    <property type="evidence" value="ECO:0007669"/>
    <property type="project" value="TreeGrafter"/>
</dbReference>
<dbReference type="PANTHER" id="PTHR12854">
    <property type="entry name" value="ATAXIN 2-RELATED"/>
    <property type="match status" value="1"/>
</dbReference>
<feature type="compositionally biased region" description="Low complexity" evidence="2">
    <location>
        <begin position="756"/>
        <end position="768"/>
    </location>
</feature>
<dbReference type="InterPro" id="IPR045117">
    <property type="entry name" value="ATXN2-like"/>
</dbReference>